<evidence type="ECO:0000313" key="2">
    <source>
        <dbReference type="Proteomes" id="UP000499080"/>
    </source>
</evidence>
<dbReference type="EMBL" id="BGPR01007142">
    <property type="protein sequence ID" value="GBN24585.1"/>
    <property type="molecule type" value="Genomic_DNA"/>
</dbReference>
<sequence length="201" mass="22278">MLSLEVPGSSVAFRHQSQFKFSLSSEMALNVLQGRILLSLKRLPAEVLFRLSIQVQVTLSIREWPPYSCRNPGCKEWPPFLRLGSLIGLQRVPRLKSHLSSITVQRCICPSENGTRIPTGRMLSFQFGSAGWGCMPRHPVAVQRVRCHPRVALIIPEAGCRSVWKRGAGSRSLSSIHLITVQSAFAIQKSPRIPAGQDVSV</sequence>
<comment type="caution">
    <text evidence="1">The sequence shown here is derived from an EMBL/GenBank/DDBJ whole genome shotgun (WGS) entry which is preliminary data.</text>
</comment>
<dbReference type="AlphaFoldDB" id="A0A4Y2MBV2"/>
<dbReference type="Proteomes" id="UP000499080">
    <property type="component" value="Unassembled WGS sequence"/>
</dbReference>
<protein>
    <submittedName>
        <fullName evidence="1">Uncharacterized protein</fullName>
    </submittedName>
</protein>
<proteinExistence type="predicted"/>
<organism evidence="1 2">
    <name type="scientific">Araneus ventricosus</name>
    <name type="common">Orbweaver spider</name>
    <name type="synonym">Epeira ventricosa</name>
    <dbReference type="NCBI Taxonomy" id="182803"/>
    <lineage>
        <taxon>Eukaryota</taxon>
        <taxon>Metazoa</taxon>
        <taxon>Ecdysozoa</taxon>
        <taxon>Arthropoda</taxon>
        <taxon>Chelicerata</taxon>
        <taxon>Arachnida</taxon>
        <taxon>Araneae</taxon>
        <taxon>Araneomorphae</taxon>
        <taxon>Entelegynae</taxon>
        <taxon>Araneoidea</taxon>
        <taxon>Araneidae</taxon>
        <taxon>Araneus</taxon>
    </lineage>
</organism>
<gene>
    <name evidence="1" type="ORF">AVEN_74969_1</name>
</gene>
<accession>A0A4Y2MBV2</accession>
<evidence type="ECO:0000313" key="1">
    <source>
        <dbReference type="EMBL" id="GBN24585.1"/>
    </source>
</evidence>
<reference evidence="1 2" key="1">
    <citation type="journal article" date="2019" name="Sci. Rep.">
        <title>Orb-weaving spider Araneus ventricosus genome elucidates the spidroin gene catalogue.</title>
        <authorList>
            <person name="Kono N."/>
            <person name="Nakamura H."/>
            <person name="Ohtoshi R."/>
            <person name="Moran D.A.P."/>
            <person name="Shinohara A."/>
            <person name="Yoshida Y."/>
            <person name="Fujiwara M."/>
            <person name="Mori M."/>
            <person name="Tomita M."/>
            <person name="Arakawa K."/>
        </authorList>
    </citation>
    <scope>NUCLEOTIDE SEQUENCE [LARGE SCALE GENOMIC DNA]</scope>
</reference>
<keyword evidence="2" id="KW-1185">Reference proteome</keyword>
<name>A0A4Y2MBV2_ARAVE</name>